<dbReference type="PROSITE" id="PS50082">
    <property type="entry name" value="WD_REPEATS_2"/>
    <property type="match status" value="1"/>
</dbReference>
<feature type="repeat" description="WD" evidence="3">
    <location>
        <begin position="393"/>
        <end position="416"/>
    </location>
</feature>
<dbReference type="PANTHER" id="PTHR22847:SF637">
    <property type="entry name" value="WD REPEAT DOMAIN 5B"/>
    <property type="match status" value="1"/>
</dbReference>
<dbReference type="SUPFAM" id="SSF48452">
    <property type="entry name" value="TPR-like"/>
    <property type="match status" value="1"/>
</dbReference>
<evidence type="ECO:0000256" key="3">
    <source>
        <dbReference type="PROSITE-ProRule" id="PRU00221"/>
    </source>
</evidence>
<accession>A0A6H9G2K0</accession>
<dbReference type="InterPro" id="IPR015943">
    <property type="entry name" value="WD40/YVTN_repeat-like_dom_sf"/>
</dbReference>
<comment type="caution">
    <text evidence="5">The sequence shown here is derived from an EMBL/GenBank/DDBJ whole genome shotgun (WGS) entry which is preliminary data.</text>
</comment>
<keyword evidence="4" id="KW-0802">TPR repeat</keyword>
<dbReference type="PROSITE" id="PS50005">
    <property type="entry name" value="TPR"/>
    <property type="match status" value="1"/>
</dbReference>
<evidence type="ECO:0000313" key="6">
    <source>
        <dbReference type="Proteomes" id="UP000435041"/>
    </source>
</evidence>
<dbReference type="AlphaFoldDB" id="A0A6H9G2K0"/>
<reference evidence="5 6" key="1">
    <citation type="submission" date="2019-02" db="EMBL/GenBank/DDBJ databases">
        <title>Draft genome sequence of Arthrospira platensis NIES-3804.</title>
        <authorList>
            <person name="Yamaguchi H."/>
            <person name="Suzuki S."/>
            <person name="Kawachi M."/>
        </authorList>
    </citation>
    <scope>NUCLEOTIDE SEQUENCE [LARGE SCALE GENOMIC DNA]</scope>
    <source>
        <strain evidence="5 6">NIES-3804</strain>
    </source>
</reference>
<dbReference type="InterPro" id="IPR001680">
    <property type="entry name" value="WD40_rpt"/>
</dbReference>
<dbReference type="SUPFAM" id="SSF50998">
    <property type="entry name" value="Quinoprotein alcohol dehydrogenase-like"/>
    <property type="match status" value="1"/>
</dbReference>
<feature type="repeat" description="TPR" evidence="4">
    <location>
        <begin position="512"/>
        <end position="545"/>
    </location>
</feature>
<dbReference type="EMBL" id="BJCI01000014">
    <property type="protein sequence ID" value="GCL49618.1"/>
    <property type="molecule type" value="Genomic_DNA"/>
</dbReference>
<dbReference type="Proteomes" id="UP000435041">
    <property type="component" value="Unassembled WGS sequence"/>
</dbReference>
<dbReference type="Gene3D" id="1.25.40.10">
    <property type="entry name" value="Tetratricopeptide repeat domain"/>
    <property type="match status" value="1"/>
</dbReference>
<evidence type="ECO:0000256" key="2">
    <source>
        <dbReference type="ARBA" id="ARBA00022737"/>
    </source>
</evidence>
<evidence type="ECO:0000313" key="5">
    <source>
        <dbReference type="EMBL" id="GCL49618.1"/>
    </source>
</evidence>
<protein>
    <submittedName>
        <fullName evidence="5">WD-repeat protein</fullName>
    </submittedName>
</protein>
<evidence type="ECO:0000256" key="4">
    <source>
        <dbReference type="PROSITE-ProRule" id="PRU00339"/>
    </source>
</evidence>
<keyword evidence="1 3" id="KW-0853">WD repeat</keyword>
<dbReference type="RefSeq" id="WP_159292557.1">
    <property type="nucleotide sequence ID" value="NZ_BJCI01000014.1"/>
</dbReference>
<dbReference type="Pfam" id="PF13414">
    <property type="entry name" value="TPR_11"/>
    <property type="match status" value="1"/>
</dbReference>
<dbReference type="Gene3D" id="2.130.10.10">
    <property type="entry name" value="YVTN repeat-like/Quinoprotein amine dehydrogenase"/>
    <property type="match status" value="2"/>
</dbReference>
<proteinExistence type="predicted"/>
<dbReference type="InterPro" id="IPR011990">
    <property type="entry name" value="TPR-like_helical_dom_sf"/>
</dbReference>
<sequence>MISENSGDIVLTNGEYLSKYSSEIIKKGLSLAKQKRLQNNISKLSNSNSKAFQCLYKIRLPMREDGQKKLSPNGKILATADRWGIVNIWNVSDGDLICSLDLGYKQKPLQENSYDDWFYNKYKNHGASYSIEFSTKTEELVGINPESRKITIWNYITGKKTWAYDYDFSFDPLNINNDQVIVMIDCGMVRIINLDIKENVDIVFEKSGFCVGVWSLSNYPFLSKKSNILAMSGQKLLDCSYDHENDNGEEWWVCENSIKIVNLATNLLLHTLDEYVYKFSSNEHIEYDPPSIKLSNNGKLLISIDRYLYDPKTGYEKAIDQLKVWDIELGKIVYHSQAYDDLEPEMLEISSNGKLIIYDDSKIEVIDIYSQKRQYFDIDSNGSYCLHESSKVFLITQTNDNRIQVWNLENGNLIFSIADNKIVKTISYGNDEKILVTHDNNDNKIKLWNLENGDCVQILSEHRSQIPAIELIDHGETFLYIDNGEEIELWKLSYVNELIPGKTIKCNTEKMIDILIQIGDDRYNSSNYDGAIYSYTKAIDIDHDNADAYNKRSTARSANGDIKGAVEDLQKAQQLLKN</sequence>
<gene>
    <name evidence="5" type="ORF">NIES3804_11740</name>
</gene>
<dbReference type="PANTHER" id="PTHR22847">
    <property type="entry name" value="WD40 REPEAT PROTEIN"/>
    <property type="match status" value="1"/>
</dbReference>
<dbReference type="InterPro" id="IPR019734">
    <property type="entry name" value="TPR_rpt"/>
</dbReference>
<keyword evidence="2" id="KW-0677">Repeat</keyword>
<dbReference type="InterPro" id="IPR011047">
    <property type="entry name" value="Quinoprotein_ADH-like_sf"/>
</dbReference>
<name>A0A6H9G2K0_MICAE</name>
<organism evidence="5 6">
    <name type="scientific">Microcystis aeruginosa NIES-3804</name>
    <dbReference type="NCBI Taxonomy" id="2517783"/>
    <lineage>
        <taxon>Bacteria</taxon>
        <taxon>Bacillati</taxon>
        <taxon>Cyanobacteriota</taxon>
        <taxon>Cyanophyceae</taxon>
        <taxon>Oscillatoriophycideae</taxon>
        <taxon>Chroococcales</taxon>
        <taxon>Microcystaceae</taxon>
        <taxon>Microcystis</taxon>
    </lineage>
</organism>
<evidence type="ECO:0000256" key="1">
    <source>
        <dbReference type="ARBA" id="ARBA00022574"/>
    </source>
</evidence>